<dbReference type="AlphaFoldDB" id="A1CEK2"/>
<reference evidence="5 6" key="1">
    <citation type="journal article" date="2008" name="PLoS Genet.">
        <title>Genomic islands in the pathogenic filamentous fungus Aspergillus fumigatus.</title>
        <authorList>
            <person name="Fedorova N.D."/>
            <person name="Khaldi N."/>
            <person name="Joardar V.S."/>
            <person name="Maiti R."/>
            <person name="Amedeo P."/>
            <person name="Anderson M.J."/>
            <person name="Crabtree J."/>
            <person name="Silva J.C."/>
            <person name="Badger J.H."/>
            <person name="Albarraq A."/>
            <person name="Angiuoli S."/>
            <person name="Bussey H."/>
            <person name="Bowyer P."/>
            <person name="Cotty P.J."/>
            <person name="Dyer P.S."/>
            <person name="Egan A."/>
            <person name="Galens K."/>
            <person name="Fraser-Liggett C.M."/>
            <person name="Haas B.J."/>
            <person name="Inman J.M."/>
            <person name="Kent R."/>
            <person name="Lemieux S."/>
            <person name="Malavazi I."/>
            <person name="Orvis J."/>
            <person name="Roemer T."/>
            <person name="Ronning C.M."/>
            <person name="Sundaram J.P."/>
            <person name="Sutton G."/>
            <person name="Turner G."/>
            <person name="Venter J.C."/>
            <person name="White O.R."/>
            <person name="Whitty B.R."/>
            <person name="Youngman P."/>
            <person name="Wolfe K.H."/>
            <person name="Goldman G.H."/>
            <person name="Wortman J.R."/>
            <person name="Jiang B."/>
            <person name="Denning D.W."/>
            <person name="Nierman W.C."/>
        </authorList>
    </citation>
    <scope>NUCLEOTIDE SEQUENCE [LARGE SCALE GENOMIC DNA]</scope>
    <source>
        <strain evidence="6">ATCC 1007 / CBS 513.65 / DSM 816 / NCTC 3887 / NRRL 1</strain>
    </source>
</reference>
<dbReference type="Pfam" id="PF00443">
    <property type="entry name" value="UCH"/>
    <property type="match status" value="1"/>
</dbReference>
<feature type="compositionally biased region" description="Low complexity" evidence="2">
    <location>
        <begin position="671"/>
        <end position="688"/>
    </location>
</feature>
<dbReference type="GO" id="GO:0016579">
    <property type="term" value="P:protein deubiquitination"/>
    <property type="evidence" value="ECO:0007669"/>
    <property type="project" value="InterPro"/>
</dbReference>
<dbReference type="KEGG" id="act:ACLA_089940"/>
<dbReference type="GO" id="GO:0004843">
    <property type="term" value="F:cysteine-type deubiquitinase activity"/>
    <property type="evidence" value="ECO:0007669"/>
    <property type="project" value="InterPro"/>
</dbReference>
<protein>
    <submittedName>
        <fullName evidence="5">Ubiquitin C-terminal hydrolase, putative</fullName>
    </submittedName>
</protein>
<dbReference type="Gene3D" id="3.40.250.10">
    <property type="entry name" value="Rhodanese-like domain"/>
    <property type="match status" value="1"/>
</dbReference>
<feature type="region of interest" description="Disordered" evidence="2">
    <location>
        <begin position="666"/>
        <end position="690"/>
    </location>
</feature>
<dbReference type="PROSITE" id="PS50206">
    <property type="entry name" value="RHODANESE_3"/>
    <property type="match status" value="1"/>
</dbReference>
<dbReference type="OMA" id="PFVHTYE"/>
<feature type="compositionally biased region" description="Polar residues" evidence="2">
    <location>
        <begin position="184"/>
        <end position="206"/>
    </location>
</feature>
<dbReference type="FunFam" id="3.90.70.10:FF:000125">
    <property type="entry name" value="Ubiquitin C-terminal hydrolase, putative"/>
    <property type="match status" value="1"/>
</dbReference>
<gene>
    <name evidence="5" type="ORF">ACLA_089940</name>
</gene>
<keyword evidence="5" id="KW-0378">Hydrolase</keyword>
<dbReference type="Pfam" id="PF00581">
    <property type="entry name" value="Rhodanese"/>
    <property type="match status" value="1"/>
</dbReference>
<dbReference type="InterPro" id="IPR001394">
    <property type="entry name" value="Peptidase_C19_UCH"/>
</dbReference>
<dbReference type="STRING" id="344612.A1CEK2"/>
<dbReference type="InterPro" id="IPR036873">
    <property type="entry name" value="Rhodanese-like_dom_sf"/>
</dbReference>
<dbReference type="PANTHER" id="PTHR21646:SF23">
    <property type="entry name" value="UBIQUITIN CARBOXYL-TERMINAL HYDROLASE USP2"/>
    <property type="match status" value="1"/>
</dbReference>
<dbReference type="FunFam" id="3.40.250.10:FF:000055">
    <property type="entry name" value="Ubiquitin C-terminal hydrolase, putative"/>
    <property type="match status" value="1"/>
</dbReference>
<organism evidence="5 6">
    <name type="scientific">Aspergillus clavatus (strain ATCC 1007 / CBS 513.65 / DSM 816 / NCTC 3887 / NRRL 1 / QM 1276 / 107)</name>
    <dbReference type="NCBI Taxonomy" id="344612"/>
    <lineage>
        <taxon>Eukaryota</taxon>
        <taxon>Fungi</taxon>
        <taxon>Dikarya</taxon>
        <taxon>Ascomycota</taxon>
        <taxon>Pezizomycotina</taxon>
        <taxon>Eurotiomycetes</taxon>
        <taxon>Eurotiomycetidae</taxon>
        <taxon>Eurotiales</taxon>
        <taxon>Aspergillaceae</taxon>
        <taxon>Aspergillus</taxon>
        <taxon>Aspergillus subgen. Fumigati</taxon>
    </lineage>
</organism>
<feature type="region of interest" description="Disordered" evidence="2">
    <location>
        <begin position="1"/>
        <end position="58"/>
    </location>
</feature>
<evidence type="ECO:0000259" key="3">
    <source>
        <dbReference type="PROSITE" id="PS50206"/>
    </source>
</evidence>
<dbReference type="SUPFAM" id="SSF52821">
    <property type="entry name" value="Rhodanese/Cell cycle control phosphatase"/>
    <property type="match status" value="1"/>
</dbReference>
<dbReference type="GeneID" id="4705090"/>
<keyword evidence="6" id="KW-1185">Reference proteome</keyword>
<evidence type="ECO:0000256" key="1">
    <source>
        <dbReference type="ARBA" id="ARBA00009085"/>
    </source>
</evidence>
<dbReference type="EMBL" id="DS027052">
    <property type="protein sequence ID" value="EAW11301.1"/>
    <property type="molecule type" value="Genomic_DNA"/>
</dbReference>
<dbReference type="Gene3D" id="3.90.70.10">
    <property type="entry name" value="Cysteine proteinases"/>
    <property type="match status" value="1"/>
</dbReference>
<dbReference type="InterPro" id="IPR038765">
    <property type="entry name" value="Papain-like_cys_pep_sf"/>
</dbReference>
<feature type="compositionally biased region" description="Polar residues" evidence="2">
    <location>
        <begin position="165"/>
        <end position="176"/>
    </location>
</feature>
<sequence length="1111" mass="124509">MTLDTAALPSPPDFAPWKNPNRPKSLGGMQPGTEQIGRSDARQNGNNGPSGPPRFPNIKDLQDQAAALDLNESTPLDILVGRAQEAIGLARNYADNEELDKAYVQYLRASEITINIIPHHPDYRVTVNQSPAWYKQFANLMMAVRTKQGTMDDIKQLILEDNLASNTQPMATSRHGNSGRLESASGTHQGASSRGRQNEMSDSSLRMPSPSEFQRVPALQANPNRYSAPADDLLAQRFAKLRASPYPANGQGPFSNGENGAVHTPSPPGYLGDYPPRPLSYIHQGTRSNSTLSSPSRRPLGPRNMGATHNVPNLPPKILLNTSLPRAPDPAYSPIWTVPTQPPSNPPRTSTESSRPANPRYSQLINSPHGSPSRGSEDNPYRSTTPNGIHAIREVKSNSADLPHSTTISAQALLEYIRKYNIMLIDVRPRDQFDSGHIYAKSILCIEPVSLKENVSAEELEERLVVSPEHEQSLFERRNEFDLIVYYDQSTDSVSYLAGSPVGTTAPHLRALHDTLYEFNAYKPLKDGRPPALLLGGLDAWIDLLGQQSLATSSTAAVMGSIQAKRPAMRPGRPLGRVPTMASANSSLEVRKRRLREYKPLNPEELTAWMEKSKNEEIDTSTYVDEGTLTEEPEDASEQQESPVTPFVHTYEDFLRRFPEPHAIQESMVGPHSHPTAPSSTPNYAAPVPVVPSRPPPAVPRPSYSGVSDGRLIQAPLERQSSATKTALYTSNSLLSRLKLPRTGLTNFGVTCYMNSTIQCLSATIMLSKFFIDNRFRYYVQKNWKGSQGVMPGLFANLIRSLWKNDVEVIMPTSFRNFCGRLNQEWAIDRQQDAKEFFDFVVDCLHEDLNINWQRTPLRPLTFEEEMQRERMPVPKVSRIEWDRYCHREESFISSLFAGQHASRLRCTTCKRTSTTYEAFYSISVEIPSTGTGDIYQCLRSYCQEEMLSGDEVWKCPYCKCEREATKQIIITRAPQILVVHFKRFSASKTQSARKIHTPIDFPLHGLRMDDFVIYPNLGASSDGRVAGAPQEMISATMPPFTYDAYGVLRHIGSSMGSGHYISLVRDAQRQCWRKFDDDRATDFNPRDMRFKDRLQNEQAYIVFYERVPAK</sequence>
<feature type="domain" description="USP" evidence="4">
    <location>
        <begin position="743"/>
        <end position="1108"/>
    </location>
</feature>
<evidence type="ECO:0000256" key="2">
    <source>
        <dbReference type="SAM" id="MobiDB-lite"/>
    </source>
</evidence>
<dbReference type="Pfam" id="PF08969">
    <property type="entry name" value="USP8_dimer"/>
    <property type="match status" value="1"/>
</dbReference>
<comment type="similarity">
    <text evidence="1">Belongs to the peptidase C19 family.</text>
</comment>
<evidence type="ECO:0000313" key="6">
    <source>
        <dbReference type="Proteomes" id="UP000006701"/>
    </source>
</evidence>
<dbReference type="SUPFAM" id="SSF54001">
    <property type="entry name" value="Cysteine proteinases"/>
    <property type="match status" value="1"/>
</dbReference>
<accession>A1CEK2</accession>
<dbReference type="HOGENOM" id="CLU_005922_0_0_1"/>
<dbReference type="RefSeq" id="XP_001272727.1">
    <property type="nucleotide sequence ID" value="XM_001272726.1"/>
</dbReference>
<dbReference type="PANTHER" id="PTHR21646">
    <property type="entry name" value="UBIQUITIN CARBOXYL-TERMINAL HYDROLASE"/>
    <property type="match status" value="1"/>
</dbReference>
<dbReference type="CDD" id="cd02674">
    <property type="entry name" value="Peptidase_C19R"/>
    <property type="match status" value="1"/>
</dbReference>
<dbReference type="InterPro" id="IPR028889">
    <property type="entry name" value="USP"/>
</dbReference>
<feature type="compositionally biased region" description="Polar residues" evidence="2">
    <location>
        <begin position="283"/>
        <end position="296"/>
    </location>
</feature>
<feature type="region of interest" description="Disordered" evidence="2">
    <location>
        <begin position="244"/>
        <end position="387"/>
    </location>
</feature>
<feature type="domain" description="Rhodanese" evidence="3">
    <location>
        <begin position="418"/>
        <end position="550"/>
    </location>
</feature>
<dbReference type="InterPro" id="IPR050185">
    <property type="entry name" value="Ub_carboxyl-term_hydrolase"/>
</dbReference>
<name>A1CEK2_ASPCL</name>
<dbReference type="PROSITE" id="PS50235">
    <property type="entry name" value="USP_3"/>
    <property type="match status" value="1"/>
</dbReference>
<dbReference type="eggNOG" id="KOG1868">
    <property type="taxonomic scope" value="Eukaryota"/>
</dbReference>
<dbReference type="VEuPathDB" id="FungiDB:ACLA_089940"/>
<feature type="compositionally biased region" description="Polar residues" evidence="2">
    <location>
        <begin position="347"/>
        <end position="374"/>
    </location>
</feature>
<feature type="region of interest" description="Disordered" evidence="2">
    <location>
        <begin position="165"/>
        <end position="210"/>
    </location>
</feature>
<proteinExistence type="inferred from homology"/>
<evidence type="ECO:0000313" key="5">
    <source>
        <dbReference type="EMBL" id="EAW11301.1"/>
    </source>
</evidence>
<dbReference type="InterPro" id="IPR015063">
    <property type="entry name" value="USP8_dimer"/>
</dbReference>
<dbReference type="InterPro" id="IPR001763">
    <property type="entry name" value="Rhodanese-like_dom"/>
</dbReference>
<dbReference type="Proteomes" id="UP000006701">
    <property type="component" value="Unassembled WGS sequence"/>
</dbReference>
<dbReference type="OrthoDB" id="292964at2759"/>
<dbReference type="Gene3D" id="1.20.58.80">
    <property type="entry name" value="Phosphotransferase system, lactose/cellobiose-type IIA subunit"/>
    <property type="match status" value="1"/>
</dbReference>
<evidence type="ECO:0000259" key="4">
    <source>
        <dbReference type="PROSITE" id="PS50235"/>
    </source>
</evidence>